<dbReference type="RefSeq" id="WP_122102539.1">
    <property type="nucleotide sequence ID" value="NZ_RFLY01000027.1"/>
</dbReference>
<keyword evidence="3" id="KW-1185">Reference proteome</keyword>
<dbReference type="Proteomes" id="UP000275012">
    <property type="component" value="Unassembled WGS sequence"/>
</dbReference>
<protein>
    <submittedName>
        <fullName evidence="2">Uncharacterized protein</fullName>
    </submittedName>
</protein>
<evidence type="ECO:0000313" key="2">
    <source>
        <dbReference type="EMBL" id="RMH87608.1"/>
    </source>
</evidence>
<dbReference type="AlphaFoldDB" id="A0A3M2HF85"/>
<name>A0A3M2HF85_9GAMM</name>
<dbReference type="OrthoDB" id="9812656at2"/>
<gene>
    <name evidence="2" type="ORF">EBB59_12790</name>
</gene>
<evidence type="ECO:0000256" key="1">
    <source>
        <dbReference type="SAM" id="MobiDB-lite"/>
    </source>
</evidence>
<sequence length="140" mass="14295">MAAAAFASQGIDRAVFRVADPARAETLHRAASGGEMARQRGGLGALRPRDGAWAIGLAAIDGRPGQHGGAAASPGGRHRAHLRPRIEPANDLTIHARATRAAHGIAHAALSPATTAHRADGPSPYDGIDGDALEPKRAST</sequence>
<evidence type="ECO:0000313" key="3">
    <source>
        <dbReference type="Proteomes" id="UP000275012"/>
    </source>
</evidence>
<organism evidence="2 3">
    <name type="scientific">Solilutibacter pythonis</name>
    <dbReference type="NCBI Taxonomy" id="2483112"/>
    <lineage>
        <taxon>Bacteria</taxon>
        <taxon>Pseudomonadati</taxon>
        <taxon>Pseudomonadota</taxon>
        <taxon>Gammaproteobacteria</taxon>
        <taxon>Lysobacterales</taxon>
        <taxon>Lysobacteraceae</taxon>
        <taxon>Solilutibacter</taxon>
    </lineage>
</organism>
<proteinExistence type="predicted"/>
<dbReference type="EMBL" id="RFLY01000027">
    <property type="protein sequence ID" value="RMH87608.1"/>
    <property type="molecule type" value="Genomic_DNA"/>
</dbReference>
<reference evidence="2 3" key="1">
    <citation type="submission" date="2018-10" db="EMBL/GenBank/DDBJ databases">
        <title>Proposal of Lysobacter pythonis sp. nov. isolated from royal pythons (Python regius).</title>
        <authorList>
            <person name="Hans-Juergen B."/>
            <person name="Huptas C."/>
            <person name="Sandra B."/>
            <person name="Igor L."/>
            <person name="Joachim S."/>
            <person name="Siegfried S."/>
            <person name="Mareike W."/>
            <person name="Peter K."/>
        </authorList>
    </citation>
    <scope>NUCLEOTIDE SEQUENCE [LARGE SCALE GENOMIC DNA]</scope>
    <source>
        <strain evidence="2 3">4284/11</strain>
    </source>
</reference>
<accession>A0A3M2HF85</accession>
<feature type="region of interest" description="Disordered" evidence="1">
    <location>
        <begin position="112"/>
        <end position="140"/>
    </location>
</feature>
<comment type="caution">
    <text evidence="2">The sequence shown here is derived from an EMBL/GenBank/DDBJ whole genome shotgun (WGS) entry which is preliminary data.</text>
</comment>